<dbReference type="InterPro" id="IPR006464">
    <property type="entry name" value="AcTrfase_RimI/Ard1"/>
</dbReference>
<reference evidence="7 8" key="1">
    <citation type="submission" date="2018-06" db="EMBL/GenBank/DDBJ databases">
        <title>Genomic Encyclopedia of Type Strains, Phase IV (KMG-IV): sequencing the most valuable type-strain genomes for metagenomic binning, comparative biology and taxonomic classification.</title>
        <authorList>
            <person name="Goeker M."/>
        </authorList>
    </citation>
    <scope>NUCLEOTIDE SEQUENCE [LARGE SCALE GENOMIC DNA]</scope>
    <source>
        <strain evidence="7 8">DSM 5</strain>
    </source>
</reference>
<feature type="domain" description="N-acetyltransferase" evidence="6">
    <location>
        <begin position="7"/>
        <end position="153"/>
    </location>
</feature>
<accession>A0A2W7MET2</accession>
<evidence type="ECO:0000256" key="4">
    <source>
        <dbReference type="ARBA" id="ARBA00023315"/>
    </source>
</evidence>
<evidence type="ECO:0000256" key="1">
    <source>
        <dbReference type="ARBA" id="ARBA00005395"/>
    </source>
</evidence>
<dbReference type="EMBL" id="QKZI01000004">
    <property type="protein sequence ID" value="PZX04550.1"/>
    <property type="molecule type" value="Genomic_DNA"/>
</dbReference>
<dbReference type="SUPFAM" id="SSF55729">
    <property type="entry name" value="Acyl-CoA N-acyltransferases (Nat)"/>
    <property type="match status" value="1"/>
</dbReference>
<dbReference type="OrthoDB" id="9794566at2"/>
<comment type="catalytic activity">
    <reaction evidence="5">
        <text>N-terminal L-alanyl-[ribosomal protein bS18] + acetyl-CoA = N-terminal N(alpha)-acetyl-L-alanyl-[ribosomal protein bS18] + CoA + H(+)</text>
        <dbReference type="Rhea" id="RHEA:43756"/>
        <dbReference type="Rhea" id="RHEA-COMP:10676"/>
        <dbReference type="Rhea" id="RHEA-COMP:10677"/>
        <dbReference type="ChEBI" id="CHEBI:15378"/>
        <dbReference type="ChEBI" id="CHEBI:57287"/>
        <dbReference type="ChEBI" id="CHEBI:57288"/>
        <dbReference type="ChEBI" id="CHEBI:64718"/>
        <dbReference type="ChEBI" id="CHEBI:83683"/>
        <dbReference type="EC" id="2.3.1.266"/>
    </reaction>
</comment>
<proteinExistence type="inferred from homology"/>
<dbReference type="Gene3D" id="3.40.630.30">
    <property type="match status" value="1"/>
</dbReference>
<comment type="similarity">
    <text evidence="1 5">Belongs to the acetyltransferase family. RimI subfamily.</text>
</comment>
<dbReference type="InterPro" id="IPR050680">
    <property type="entry name" value="YpeA/RimI_acetyltransf"/>
</dbReference>
<protein>
    <recommendedName>
        <fullName evidence="5">[Ribosomal protein bS18]-alanine N-acetyltransferase</fullName>
        <ecNumber evidence="5">2.3.1.266</ecNumber>
    </recommendedName>
</protein>
<keyword evidence="7" id="KW-0687">Ribonucleoprotein</keyword>
<evidence type="ECO:0000259" key="6">
    <source>
        <dbReference type="PROSITE" id="PS51186"/>
    </source>
</evidence>
<keyword evidence="3 7" id="KW-0808">Transferase</keyword>
<dbReference type="EC" id="2.3.1.266" evidence="5"/>
<dbReference type="PANTHER" id="PTHR43420">
    <property type="entry name" value="ACETYLTRANSFERASE"/>
    <property type="match status" value="1"/>
</dbReference>
<dbReference type="PROSITE" id="PS51186">
    <property type="entry name" value="GNAT"/>
    <property type="match status" value="1"/>
</dbReference>
<dbReference type="GO" id="GO:0008999">
    <property type="term" value="F:protein-N-terminal-alanine acetyltransferase activity"/>
    <property type="evidence" value="ECO:0007669"/>
    <property type="project" value="UniProtKB-EC"/>
</dbReference>
<dbReference type="InterPro" id="IPR000182">
    <property type="entry name" value="GNAT_dom"/>
</dbReference>
<evidence type="ECO:0000313" key="8">
    <source>
        <dbReference type="Proteomes" id="UP000248646"/>
    </source>
</evidence>
<comment type="caution">
    <text evidence="7">The sequence shown here is derived from an EMBL/GenBank/DDBJ whole genome shotgun (WGS) entry which is preliminary data.</text>
</comment>
<dbReference type="NCBIfam" id="TIGR01575">
    <property type="entry name" value="rimI"/>
    <property type="match status" value="1"/>
</dbReference>
<evidence type="ECO:0000256" key="5">
    <source>
        <dbReference type="RuleBase" id="RU363094"/>
    </source>
</evidence>
<keyword evidence="7" id="KW-0689">Ribosomal protein</keyword>
<keyword evidence="8" id="KW-1185">Reference proteome</keyword>
<dbReference type="GO" id="GO:0005840">
    <property type="term" value="C:ribosome"/>
    <property type="evidence" value="ECO:0007669"/>
    <property type="project" value="UniProtKB-KW"/>
</dbReference>
<comment type="function">
    <text evidence="5">Acetylates the N-terminal alanine of ribosomal protein bS18.</text>
</comment>
<dbReference type="CDD" id="cd04301">
    <property type="entry name" value="NAT_SF"/>
    <property type="match status" value="1"/>
</dbReference>
<dbReference type="GO" id="GO:0005737">
    <property type="term" value="C:cytoplasm"/>
    <property type="evidence" value="ECO:0007669"/>
    <property type="project" value="UniProtKB-SubCell"/>
</dbReference>
<name>A0A2W7MET2_9BACI</name>
<evidence type="ECO:0000256" key="2">
    <source>
        <dbReference type="ARBA" id="ARBA00022490"/>
    </source>
</evidence>
<dbReference type="Pfam" id="PF00583">
    <property type="entry name" value="Acetyltransf_1"/>
    <property type="match status" value="1"/>
</dbReference>
<keyword evidence="2 5" id="KW-0963">Cytoplasm</keyword>
<dbReference type="InterPro" id="IPR016181">
    <property type="entry name" value="Acyl_CoA_acyltransferase"/>
</dbReference>
<comment type="subcellular location">
    <subcellularLocation>
        <location evidence="5">Cytoplasm</location>
    </subcellularLocation>
</comment>
<dbReference type="RefSeq" id="WP_111439695.1">
    <property type="nucleotide sequence ID" value="NZ_QKZI01000004.1"/>
</dbReference>
<gene>
    <name evidence="7" type="ORF">C7437_10462</name>
</gene>
<evidence type="ECO:0000313" key="7">
    <source>
        <dbReference type="EMBL" id="PZX04550.1"/>
    </source>
</evidence>
<evidence type="ECO:0000256" key="3">
    <source>
        <dbReference type="ARBA" id="ARBA00022679"/>
    </source>
</evidence>
<dbReference type="AlphaFoldDB" id="A0A2W7MET2"/>
<dbReference type="PANTHER" id="PTHR43420:SF44">
    <property type="entry name" value="ACETYLTRANSFERASE YPEA"/>
    <property type="match status" value="1"/>
</dbReference>
<organism evidence="7 8">
    <name type="scientific">Psychrobacillus insolitus</name>
    <dbReference type="NCBI Taxonomy" id="1461"/>
    <lineage>
        <taxon>Bacteria</taxon>
        <taxon>Bacillati</taxon>
        <taxon>Bacillota</taxon>
        <taxon>Bacilli</taxon>
        <taxon>Bacillales</taxon>
        <taxon>Bacillaceae</taxon>
        <taxon>Psychrobacillus</taxon>
    </lineage>
</organism>
<keyword evidence="4" id="KW-0012">Acyltransferase</keyword>
<dbReference type="Proteomes" id="UP000248646">
    <property type="component" value="Unassembled WGS sequence"/>
</dbReference>
<sequence length="153" mass="17946">MVTNELITYRKMTLEDIDQVHLIEEEAFTIPWTKEAFEHEMTTNLYSYYILAETEAKEIIGYCGMWIVLDECHITNVAVAERMRGNKIGEGLMREAIRIVLEQKVVLMTLEVRVTNDVAKNLYHKLGFKDGGIRKNYYTDTREDALVMWVEFK</sequence>